<comment type="caution">
    <text evidence="2">The sequence shown here is derived from an EMBL/GenBank/DDBJ whole genome shotgun (WGS) entry which is preliminary data.</text>
</comment>
<reference evidence="2" key="1">
    <citation type="submission" date="2023-06" db="EMBL/GenBank/DDBJ databases">
        <title>Genome-scale phylogeny and comparative genomics of the fungal order Sordariales.</title>
        <authorList>
            <consortium name="Lawrence Berkeley National Laboratory"/>
            <person name="Hensen N."/>
            <person name="Bonometti L."/>
            <person name="Westerberg I."/>
            <person name="Brannstrom I.O."/>
            <person name="Guillou S."/>
            <person name="Cros-Aarteil S."/>
            <person name="Calhoun S."/>
            <person name="Haridas S."/>
            <person name="Kuo A."/>
            <person name="Mondo S."/>
            <person name="Pangilinan J."/>
            <person name="Riley R."/>
            <person name="LaButti K."/>
            <person name="Andreopoulos B."/>
            <person name="Lipzen A."/>
            <person name="Chen C."/>
            <person name="Yanf M."/>
            <person name="Daum C."/>
            <person name="Ng V."/>
            <person name="Clum A."/>
            <person name="Steindorff A."/>
            <person name="Ohm R."/>
            <person name="Martin F."/>
            <person name="Silar P."/>
            <person name="Natvig D."/>
            <person name="Lalanne C."/>
            <person name="Gautier V."/>
            <person name="Ament-velasquez S.L."/>
            <person name="Kruys A."/>
            <person name="Hutchinson M.I."/>
            <person name="Powell A.J."/>
            <person name="Barry K."/>
            <person name="Miller A.N."/>
            <person name="Grigoriev I.V."/>
            <person name="Debuchy R."/>
            <person name="Gladieux P."/>
            <person name="Thoren M.H."/>
            <person name="Johannesson H."/>
        </authorList>
    </citation>
    <scope>NUCLEOTIDE SEQUENCE</scope>
    <source>
        <strain evidence="2">SMH3391-2</strain>
    </source>
</reference>
<evidence type="ECO:0000313" key="2">
    <source>
        <dbReference type="EMBL" id="KAK0612397.1"/>
    </source>
</evidence>
<name>A0AA39TI87_9PEZI</name>
<organism evidence="2 3">
    <name type="scientific">Bombardia bombarda</name>
    <dbReference type="NCBI Taxonomy" id="252184"/>
    <lineage>
        <taxon>Eukaryota</taxon>
        <taxon>Fungi</taxon>
        <taxon>Dikarya</taxon>
        <taxon>Ascomycota</taxon>
        <taxon>Pezizomycotina</taxon>
        <taxon>Sordariomycetes</taxon>
        <taxon>Sordariomycetidae</taxon>
        <taxon>Sordariales</taxon>
        <taxon>Lasiosphaeriaceae</taxon>
        <taxon>Bombardia</taxon>
    </lineage>
</organism>
<protein>
    <submittedName>
        <fullName evidence="2">Uncharacterized protein</fullName>
    </submittedName>
</protein>
<feature type="region of interest" description="Disordered" evidence="1">
    <location>
        <begin position="155"/>
        <end position="180"/>
    </location>
</feature>
<feature type="region of interest" description="Disordered" evidence="1">
    <location>
        <begin position="488"/>
        <end position="507"/>
    </location>
</feature>
<proteinExistence type="predicted"/>
<gene>
    <name evidence="2" type="ORF">B0T17DRAFT_648492</name>
</gene>
<evidence type="ECO:0000256" key="1">
    <source>
        <dbReference type="SAM" id="MobiDB-lite"/>
    </source>
</evidence>
<sequence>MAEILGIISLVGQILTAVDKVIAVFDRIQNAPRNIREFRNVMTRLSIDFAYLQSEAERDGSITISTDDRDEIHQILQKCKVFFDRYNTTLTSQGAFSDVRRAFWSVTNGLALDGHRDCIYRIYTNIITPVWLRLISTRQIGNGIYAPAAVPQIAGSSTNEIEPPPQEAPRPLARTDNTETPIPDERIHEIDENIRQYRTVLGVAVDDMLYHDAVTVDDESFKPIAATLHLDKALKHHRVLQLHELQITTHNKTMVLHFRSRDRSILIKHLVPLSSSIPFTTDTASLEVRFLNLDSASINSANPHSRLYSITVIDDRDGHYLYQTPQPPRYTFPTVKSRRKFQSFVRQDRKLKAEFETIDISAVSVTGRRQRLAVAQVVQLWVKTRQPHYGQQQQQPQAVVTMAFLATPVGGKEEHVEWFAEDFAPDPGVVVVGRGMRKRVSMGRGKGRVLVLRWLYGDRGEVEVTFGSEDDARSFKRLLDEYYPKKCEDDQARRRQEQQQEPPRLELSDLGMSALELSPSFIFGSDTNLSLDLS</sequence>
<dbReference type="EMBL" id="JAULSR010000009">
    <property type="protein sequence ID" value="KAK0612397.1"/>
    <property type="molecule type" value="Genomic_DNA"/>
</dbReference>
<accession>A0AA39TI87</accession>
<evidence type="ECO:0000313" key="3">
    <source>
        <dbReference type="Proteomes" id="UP001174934"/>
    </source>
</evidence>
<keyword evidence="3" id="KW-1185">Reference proteome</keyword>
<dbReference type="AlphaFoldDB" id="A0AA39TI87"/>
<dbReference type="Proteomes" id="UP001174934">
    <property type="component" value="Unassembled WGS sequence"/>
</dbReference>